<evidence type="ECO:0000313" key="2">
    <source>
        <dbReference type="Proteomes" id="UP000595814"/>
    </source>
</evidence>
<name>A0AC61MTS7_9FIRM</name>
<protein>
    <submittedName>
        <fullName evidence="1">Peptidoglycan binding domain-containing protein</fullName>
    </submittedName>
</protein>
<proteinExistence type="predicted"/>
<keyword evidence="2" id="KW-1185">Reference proteome</keyword>
<sequence>MTEEVKKKSVFKKIFIAILILLVLVYLAGIYVFSKYTYPNTYLNEVKIPFKQIDTLFTNVDLDDILIYDKDNEKYVLNPTELNFVADYKDEIEVKQNSFLWPFEIFSKHEYINPVEKSVNADNLKSWINESELTKNMVEPVNAEIVKENNNYIIKEEVVGNTLDKDKLYTTIENSYLNSVNEITLKDEYIKPTVVKKDLEERAEFLNKLIGRNLSIKIHDDSLIKLDDMEIFINENEAKLDYEKVKNYVTELKNKYDNLNKERKFTTFAGNEVSVPGGNYGIQINLEKSTDAIFNALSEGDSEVVDLVYTHKSPNNGEIGNTYVEISIADQRMIFYKDGNVIVDTPVVTGQPNGKYDTPRGVWNVWIKERDRYLQGYNSDGTKYKSWVQYWLQIDYTGVGIHDAYWQNGNFGGQRYKTNAGSHGCINTPLSAVSTLYNNIEKGTPVIIY</sequence>
<reference evidence="1 2" key="1">
    <citation type="journal article" date="2022" name="Int. J. Syst. Evol. Microbiol.">
        <title>Miniphocaeibacter halophilus sp. nov., an ammonium-tolerant acetate-producing bacterium isolated from a biogas system.</title>
        <authorList>
            <person name="Schnurer A."/>
            <person name="Singh A."/>
            <person name="Bi S."/>
            <person name="Qiao W."/>
            <person name="Westerholm M."/>
        </authorList>
    </citation>
    <scope>NUCLEOTIDE SEQUENCE [LARGE SCALE GENOMIC DNA]</scope>
    <source>
        <strain evidence="1 2">AMB_01</strain>
    </source>
</reference>
<dbReference type="EMBL" id="CP066744">
    <property type="protein sequence ID" value="QQK07668.1"/>
    <property type="molecule type" value="Genomic_DNA"/>
</dbReference>
<dbReference type="Proteomes" id="UP000595814">
    <property type="component" value="Chromosome"/>
</dbReference>
<organism evidence="1 2">
    <name type="scientific">Miniphocaeibacter halophilus</name>
    <dbReference type="NCBI Taxonomy" id="2931922"/>
    <lineage>
        <taxon>Bacteria</taxon>
        <taxon>Bacillati</taxon>
        <taxon>Bacillota</taxon>
        <taxon>Tissierellia</taxon>
        <taxon>Tissierellales</taxon>
        <taxon>Peptoniphilaceae</taxon>
        <taxon>Miniphocaeibacter</taxon>
    </lineage>
</organism>
<gene>
    <name evidence="1" type="ORF">JFY71_10310</name>
</gene>
<accession>A0AC61MTS7</accession>
<evidence type="ECO:0000313" key="1">
    <source>
        <dbReference type="EMBL" id="QQK07668.1"/>
    </source>
</evidence>